<dbReference type="Gene3D" id="3.40.50.1820">
    <property type="entry name" value="alpha/beta hydrolase"/>
    <property type="match status" value="1"/>
</dbReference>
<comment type="subcellular location">
    <subcellularLocation>
        <location evidence="2">Endoplasmic reticulum</location>
    </subcellularLocation>
    <subcellularLocation>
        <location evidence="3">Membrane</location>
    </subcellularLocation>
    <subcellularLocation>
        <location evidence="1">Mitochondrion</location>
    </subcellularLocation>
</comment>
<evidence type="ECO:0000256" key="5">
    <source>
        <dbReference type="ARBA" id="ARBA00022824"/>
    </source>
</evidence>
<feature type="region of interest" description="Disordered" evidence="8">
    <location>
        <begin position="333"/>
        <end position="353"/>
    </location>
</feature>
<evidence type="ECO:0000256" key="3">
    <source>
        <dbReference type="ARBA" id="ARBA00004370"/>
    </source>
</evidence>
<feature type="region of interest" description="Disordered" evidence="8">
    <location>
        <begin position="38"/>
        <end position="62"/>
    </location>
</feature>
<dbReference type="GO" id="GO:0016020">
    <property type="term" value="C:membrane"/>
    <property type="evidence" value="ECO:0007669"/>
    <property type="project" value="UniProtKB-SubCell"/>
</dbReference>
<evidence type="ECO:0000256" key="1">
    <source>
        <dbReference type="ARBA" id="ARBA00004173"/>
    </source>
</evidence>
<name>A0A9N9VDT8_9HYPO</name>
<dbReference type="InterPro" id="IPR052374">
    <property type="entry name" value="SERAC1"/>
</dbReference>
<dbReference type="AlphaFoldDB" id="A0A9N9VDT8"/>
<dbReference type="SUPFAM" id="SSF53474">
    <property type="entry name" value="alpha/beta-Hydrolases"/>
    <property type="match status" value="1"/>
</dbReference>
<gene>
    <name evidence="10" type="ORF">CRHIZ90672A_00010374</name>
</gene>
<keyword evidence="5" id="KW-0256">Endoplasmic reticulum</keyword>
<evidence type="ECO:0000313" key="10">
    <source>
        <dbReference type="EMBL" id="CAH0021695.1"/>
    </source>
</evidence>
<keyword evidence="7" id="KW-0472">Membrane</keyword>
<evidence type="ECO:0000259" key="9">
    <source>
        <dbReference type="Pfam" id="PF24883"/>
    </source>
</evidence>
<proteinExistence type="predicted"/>
<dbReference type="GO" id="GO:0005739">
    <property type="term" value="C:mitochondrion"/>
    <property type="evidence" value="ECO:0007669"/>
    <property type="project" value="UniProtKB-SubCell"/>
</dbReference>
<keyword evidence="6" id="KW-0496">Mitochondrion</keyword>
<dbReference type="PANTHER" id="PTHR48182:SF2">
    <property type="entry name" value="PROTEIN SERAC1"/>
    <property type="match status" value="1"/>
</dbReference>
<evidence type="ECO:0000256" key="2">
    <source>
        <dbReference type="ARBA" id="ARBA00004240"/>
    </source>
</evidence>
<dbReference type="Proteomes" id="UP000696573">
    <property type="component" value="Unassembled WGS sequence"/>
</dbReference>
<keyword evidence="4" id="KW-0677">Repeat</keyword>
<dbReference type="Pfam" id="PF24883">
    <property type="entry name" value="NPHP3_N"/>
    <property type="match status" value="1"/>
</dbReference>
<dbReference type="Gene3D" id="3.40.50.300">
    <property type="entry name" value="P-loop containing nucleotide triphosphate hydrolases"/>
    <property type="match status" value="1"/>
</dbReference>
<dbReference type="InterPro" id="IPR027417">
    <property type="entry name" value="P-loop_NTPase"/>
</dbReference>
<dbReference type="PANTHER" id="PTHR48182">
    <property type="entry name" value="PROTEIN SERAC1"/>
    <property type="match status" value="1"/>
</dbReference>
<feature type="compositionally biased region" description="Polar residues" evidence="8">
    <location>
        <begin position="83"/>
        <end position="93"/>
    </location>
</feature>
<organism evidence="10 11">
    <name type="scientific">Clonostachys rhizophaga</name>
    <dbReference type="NCBI Taxonomy" id="160324"/>
    <lineage>
        <taxon>Eukaryota</taxon>
        <taxon>Fungi</taxon>
        <taxon>Dikarya</taxon>
        <taxon>Ascomycota</taxon>
        <taxon>Pezizomycotina</taxon>
        <taxon>Sordariomycetes</taxon>
        <taxon>Hypocreomycetidae</taxon>
        <taxon>Hypocreales</taxon>
        <taxon>Bionectriaceae</taxon>
        <taxon>Clonostachys</taxon>
    </lineage>
</organism>
<evidence type="ECO:0000256" key="4">
    <source>
        <dbReference type="ARBA" id="ARBA00022737"/>
    </source>
</evidence>
<evidence type="ECO:0000256" key="7">
    <source>
        <dbReference type="ARBA" id="ARBA00023136"/>
    </source>
</evidence>
<feature type="domain" description="Nephrocystin 3-like N-terminal" evidence="9">
    <location>
        <begin position="387"/>
        <end position="499"/>
    </location>
</feature>
<evidence type="ECO:0000256" key="6">
    <source>
        <dbReference type="ARBA" id="ARBA00023128"/>
    </source>
</evidence>
<evidence type="ECO:0000256" key="8">
    <source>
        <dbReference type="SAM" id="MobiDB-lite"/>
    </source>
</evidence>
<dbReference type="GO" id="GO:0005783">
    <property type="term" value="C:endoplasmic reticulum"/>
    <property type="evidence" value="ECO:0007669"/>
    <property type="project" value="UniProtKB-SubCell"/>
</dbReference>
<feature type="region of interest" description="Disordered" evidence="8">
    <location>
        <begin position="75"/>
        <end position="96"/>
    </location>
</feature>
<reference evidence="10" key="1">
    <citation type="submission" date="2021-10" db="EMBL/GenBank/DDBJ databases">
        <authorList>
            <person name="Piombo E."/>
        </authorList>
    </citation>
    <scope>NUCLEOTIDE SEQUENCE</scope>
</reference>
<dbReference type="EMBL" id="CABFNQ020000659">
    <property type="protein sequence ID" value="CAH0021695.1"/>
    <property type="molecule type" value="Genomic_DNA"/>
</dbReference>
<protein>
    <recommendedName>
        <fullName evidence="9">Nephrocystin 3-like N-terminal domain-containing protein</fullName>
    </recommendedName>
</protein>
<keyword evidence="11" id="KW-1185">Reference proteome</keyword>
<dbReference type="OrthoDB" id="7464126at2759"/>
<dbReference type="InterPro" id="IPR056884">
    <property type="entry name" value="NPHP3-like_N"/>
</dbReference>
<evidence type="ECO:0000313" key="11">
    <source>
        <dbReference type="Proteomes" id="UP000696573"/>
    </source>
</evidence>
<comment type="caution">
    <text evidence="10">The sequence shown here is derived from an EMBL/GenBank/DDBJ whole genome shotgun (WGS) entry which is preliminary data.</text>
</comment>
<dbReference type="InterPro" id="IPR029058">
    <property type="entry name" value="AB_hydrolase_fold"/>
</dbReference>
<sequence length="513" mass="57317">MKHCILDTGISVAYEPENAEPIVDLVFVHELHGHQYKSWTKSTEKRKPSSPAATGKASLNADKDGRENLIRRALARLGRSSSTTSPETASQPGLSEADDTKNALEALFWPADLLPLECPNSRVLMYGYDSKITKYTSGATNKSSLLSHSKDLLFSLARHGVHNRPLIFVAHSLGGIVVKEMLGRSSSSAEDDLRNIVESTAAIVFLGTPHRGSPEFAAIGESLRSIVSSLGMETTPANPDALGLKTTDLERAQEAFSTIWNNLSMTGIKLGPLRNKVVPDHSSLIGDVRERVETLQANHKDMSRYSGLEDPNYRKVGGELGFLYRSLVNVNPQPPIRAGPSTKRKKSRSRSSDYEKFIPLKHSTLDSLWSPAMHSRYQDIAYPADTTCSWLFNHQLYQDWYSENSDRNQSGLLWLKGKPGTGKSVIMKEAFRQAVRDQKTSNHLTAAFFFGSRRTELPDSESILFRSLLHQLLVKSDKLFLLWYDKLQEESTTIESMLSKLQELKHFFQHIVS</sequence>
<accession>A0A9N9VDT8</accession>